<evidence type="ECO:0000256" key="2">
    <source>
        <dbReference type="ARBA" id="ARBA00023136"/>
    </source>
</evidence>
<evidence type="ECO:0000313" key="5">
    <source>
        <dbReference type="EMBL" id="GLD30616.1"/>
    </source>
</evidence>
<feature type="transmembrane region" description="Helical" evidence="3">
    <location>
        <begin position="34"/>
        <end position="56"/>
    </location>
</feature>
<dbReference type="PANTHER" id="PTHR37042:SF4">
    <property type="entry name" value="OUTER MEMBRANE PROTEIN RV1973"/>
    <property type="match status" value="1"/>
</dbReference>
<evidence type="ECO:0000256" key="1">
    <source>
        <dbReference type="ARBA" id="ARBA00004370"/>
    </source>
</evidence>
<dbReference type="GO" id="GO:0016020">
    <property type="term" value="C:membrane"/>
    <property type="evidence" value="ECO:0007669"/>
    <property type="project" value="UniProtKB-SubCell"/>
</dbReference>
<evidence type="ECO:0008006" key="7">
    <source>
        <dbReference type="Google" id="ProtNLM"/>
    </source>
</evidence>
<feature type="transmembrane region" description="Helical" evidence="3">
    <location>
        <begin position="7"/>
        <end position="28"/>
    </location>
</feature>
<keyword evidence="2 3" id="KW-0472">Membrane</keyword>
<gene>
    <name evidence="5" type="ORF">Mkiyose1413_24990</name>
    <name evidence="4" type="ORF">SRL2020028_47050</name>
</gene>
<reference evidence="5" key="1">
    <citation type="submission" date="2022-08" db="EMBL/GenBank/DDBJ databases">
        <title>Mycobacterium kiyosense sp. nov., scotochromogenic slow-glowing species isolated from respiratory specimens.</title>
        <authorList>
            <person name="Fukano H."/>
            <person name="Kazumi Y."/>
            <person name="Sakagami N."/>
            <person name="Ato M."/>
            <person name="Mitarai S."/>
            <person name="Hoshino Y."/>
        </authorList>
    </citation>
    <scope>NUCLEOTIDE SEQUENCE</scope>
    <source>
        <strain evidence="5">1413</strain>
        <strain evidence="4">SRL2020-028</strain>
    </source>
</reference>
<sequence length="229" mass="24078">MRNAWRLAVFDILAPLAAIAALGGIGVVLEWPKWWVAVGTALALLIVQGVLVNFWLLRRDSVSVGTDDDAPGLRLAVVFLATAALCAAVITGYTHWTSKDDDFKRNSAAVVQVATTVAEAISSLSPADPNSTIDKAASMMVPEQATKFKDGFGKTTAELVQRKVTAQAATMAAGVEALGPTAARVAVVMRVTQNEPGKPPSAQPVALLVALTKHGNDWLVQDVVPLSAR</sequence>
<dbReference type="GeneID" id="83630041"/>
<dbReference type="EMBL" id="BRXE01000085">
    <property type="protein sequence ID" value="GLB85449.1"/>
    <property type="molecule type" value="Genomic_DNA"/>
</dbReference>
<name>A0A9P3UXT2_9MYCO</name>
<keyword evidence="3" id="KW-1133">Transmembrane helix</keyword>
<evidence type="ECO:0000256" key="3">
    <source>
        <dbReference type="SAM" id="Phobius"/>
    </source>
</evidence>
<proteinExistence type="predicted"/>
<dbReference type="Proteomes" id="UP001064782">
    <property type="component" value="Unassembled WGS sequence"/>
</dbReference>
<organism evidence="5 6">
    <name type="scientific">Mycobacterium kiyosense</name>
    <dbReference type="NCBI Taxonomy" id="2871094"/>
    <lineage>
        <taxon>Bacteria</taxon>
        <taxon>Bacillati</taxon>
        <taxon>Actinomycetota</taxon>
        <taxon>Actinomycetes</taxon>
        <taxon>Mycobacteriales</taxon>
        <taxon>Mycobacteriaceae</taxon>
        <taxon>Mycobacterium</taxon>
    </lineage>
</organism>
<dbReference type="RefSeq" id="WP_236980122.1">
    <property type="nucleotide sequence ID" value="NZ_BRXE01000085.1"/>
</dbReference>
<keyword evidence="3" id="KW-0812">Transmembrane</keyword>
<accession>A0A9P3UXT2</accession>
<feature type="transmembrane region" description="Helical" evidence="3">
    <location>
        <begin position="77"/>
        <end position="96"/>
    </location>
</feature>
<evidence type="ECO:0000313" key="4">
    <source>
        <dbReference type="EMBL" id="GLB85449.1"/>
    </source>
</evidence>
<comment type="subcellular location">
    <subcellularLocation>
        <location evidence="1">Membrane</location>
    </subcellularLocation>
</comment>
<evidence type="ECO:0000313" key="6">
    <source>
        <dbReference type="Proteomes" id="UP001064782"/>
    </source>
</evidence>
<comment type="caution">
    <text evidence="5">The sequence shown here is derived from an EMBL/GenBank/DDBJ whole genome shotgun (WGS) entry which is preliminary data.</text>
</comment>
<dbReference type="Proteomes" id="UP001165663">
    <property type="component" value="Unassembled WGS sequence"/>
</dbReference>
<dbReference type="AlphaFoldDB" id="A0A9P3UXT2"/>
<dbReference type="EMBL" id="BRZI01000015">
    <property type="protein sequence ID" value="GLD30616.1"/>
    <property type="molecule type" value="Genomic_DNA"/>
</dbReference>
<protein>
    <recommendedName>
        <fullName evidence="7">Transmembrane protein</fullName>
    </recommendedName>
</protein>
<dbReference type="PANTHER" id="PTHR37042">
    <property type="entry name" value="OUTER MEMBRANE PROTEIN RV1973"/>
    <property type="match status" value="1"/>
</dbReference>
<keyword evidence="6" id="KW-1185">Reference proteome</keyword>